<dbReference type="EMBL" id="JADIMV010000160">
    <property type="protein sequence ID" value="MBO8440806.1"/>
    <property type="molecule type" value="Genomic_DNA"/>
</dbReference>
<evidence type="ECO:0000256" key="3">
    <source>
        <dbReference type="ARBA" id="ARBA00024484"/>
    </source>
</evidence>
<keyword evidence="1" id="KW-0547">Nucleotide-binding</keyword>
<dbReference type="InterPro" id="IPR042099">
    <property type="entry name" value="ANL_N_sf"/>
</dbReference>
<dbReference type="InterPro" id="IPR000873">
    <property type="entry name" value="AMP-dep_synth/lig_dom"/>
</dbReference>
<reference evidence="5" key="1">
    <citation type="submission" date="2020-10" db="EMBL/GenBank/DDBJ databases">
        <authorList>
            <person name="Gilroy R."/>
        </authorList>
    </citation>
    <scope>NUCLEOTIDE SEQUENCE</scope>
    <source>
        <strain evidence="5">3924</strain>
    </source>
</reference>
<evidence type="ECO:0000313" key="5">
    <source>
        <dbReference type="EMBL" id="MBO8440806.1"/>
    </source>
</evidence>
<accession>A0A940IFM7</accession>
<organism evidence="5 6">
    <name type="scientific">Candidatus Aphodosoma intestinipullorum</name>
    <dbReference type="NCBI Taxonomy" id="2840674"/>
    <lineage>
        <taxon>Bacteria</taxon>
        <taxon>Pseudomonadati</taxon>
        <taxon>Bacteroidota</taxon>
        <taxon>Bacteroidia</taxon>
        <taxon>Bacteroidales</taxon>
        <taxon>Candidatus Aphodosoma</taxon>
    </lineage>
</organism>
<keyword evidence="2" id="KW-0067">ATP-binding</keyword>
<dbReference type="SUPFAM" id="SSF56801">
    <property type="entry name" value="Acetyl-CoA synthetase-like"/>
    <property type="match status" value="1"/>
</dbReference>
<dbReference type="GO" id="GO:0016020">
    <property type="term" value="C:membrane"/>
    <property type="evidence" value="ECO:0007669"/>
    <property type="project" value="TreeGrafter"/>
</dbReference>
<dbReference type="PANTHER" id="PTHR43272">
    <property type="entry name" value="LONG-CHAIN-FATTY-ACID--COA LIGASE"/>
    <property type="match status" value="1"/>
</dbReference>
<dbReference type="Gene3D" id="3.40.50.12780">
    <property type="entry name" value="N-terminal domain of ligase-like"/>
    <property type="match status" value="1"/>
</dbReference>
<reference evidence="5" key="2">
    <citation type="journal article" date="2021" name="PeerJ">
        <title>Extensive microbial diversity within the chicken gut microbiome revealed by metagenomics and culture.</title>
        <authorList>
            <person name="Gilroy R."/>
            <person name="Ravi A."/>
            <person name="Getino M."/>
            <person name="Pursley I."/>
            <person name="Horton D.L."/>
            <person name="Alikhan N.F."/>
            <person name="Baker D."/>
            <person name="Gharbi K."/>
            <person name="Hall N."/>
            <person name="Watson M."/>
            <person name="Adriaenssens E.M."/>
            <person name="Foster-Nyarko E."/>
            <person name="Jarju S."/>
            <person name="Secka A."/>
            <person name="Antonio M."/>
            <person name="Oren A."/>
            <person name="Chaudhuri R.R."/>
            <person name="La Ragione R."/>
            <person name="Hildebrand F."/>
            <person name="Pallen M.J."/>
        </authorList>
    </citation>
    <scope>NUCLEOTIDE SEQUENCE</scope>
    <source>
        <strain evidence="5">3924</strain>
    </source>
</reference>
<dbReference type="GO" id="GO:0004467">
    <property type="term" value="F:long-chain fatty acid-CoA ligase activity"/>
    <property type="evidence" value="ECO:0007669"/>
    <property type="project" value="UniProtKB-EC"/>
</dbReference>
<sequence length="556" mass="62507">MVKENFIRLFESSIKEHWDMPAFTDYIEQQTFTFGDAGTEVARLHLLFEQIGLERGDKVSLIGKNGARWCMVYIATVTYGAVIVPILQDFNPNDVQHIVNHSDSKLLFVSDNIWENIEEEKVPDLRAIFSLNDFRCLHQHDGEHIQKVVRALPDEFAKRYPNGYTAADVLYPTIPNTELVCISYTSGTTGFSKGVMLSGNALAGNVAFGIGTKLLECGNRALAFLPLAHAYGCAFDFLTSFCAGSHTTYLGKIPSPKVLLKAFAEVKPSCIFTVPLIIEKIYRKQIMPMLEKRSMRWALSVPLIDSAILAAVRNKLTEAFGGEFSQVIIGGAPMNPDAEAFFKKIGFRFTVGYGMTECAPLISYTPWNEYKLTSVGRVLPAMEARIEKRNADDEVGEILVRGEHVMMGYYKNEEATRAVLDDDGWLHTGDMGMMDDDGTLYIRGRNKTMLLGPSGQNIYPEEIEAKLNNMPFVMESLVLENSDHKLVGFVVPDYDAVDEAKLSHKELEMVMEENRKNLNAMTASYENLVAIQLYPKEFEKTPKKSIKRFLYVNLLK</sequence>
<name>A0A940IFM7_9BACT</name>
<evidence type="ECO:0000259" key="4">
    <source>
        <dbReference type="Pfam" id="PF00501"/>
    </source>
</evidence>
<dbReference type="InterPro" id="IPR020845">
    <property type="entry name" value="AMP-binding_CS"/>
</dbReference>
<dbReference type="Pfam" id="PF00501">
    <property type="entry name" value="AMP-binding"/>
    <property type="match status" value="1"/>
</dbReference>
<proteinExistence type="predicted"/>
<comment type="catalytic activity">
    <reaction evidence="3">
        <text>a long-chain fatty acid + ATP + CoA = a long-chain fatty acyl-CoA + AMP + diphosphate</text>
        <dbReference type="Rhea" id="RHEA:15421"/>
        <dbReference type="ChEBI" id="CHEBI:30616"/>
        <dbReference type="ChEBI" id="CHEBI:33019"/>
        <dbReference type="ChEBI" id="CHEBI:57287"/>
        <dbReference type="ChEBI" id="CHEBI:57560"/>
        <dbReference type="ChEBI" id="CHEBI:83139"/>
        <dbReference type="ChEBI" id="CHEBI:456215"/>
        <dbReference type="EC" id="6.2.1.3"/>
    </reaction>
    <physiologicalReaction direction="left-to-right" evidence="3">
        <dbReference type="Rhea" id="RHEA:15422"/>
    </physiologicalReaction>
</comment>
<comment type="caution">
    <text evidence="5">The sequence shown here is derived from an EMBL/GenBank/DDBJ whole genome shotgun (WGS) entry which is preliminary data.</text>
</comment>
<dbReference type="PANTHER" id="PTHR43272:SF33">
    <property type="entry name" value="AMP-BINDING DOMAIN-CONTAINING PROTEIN-RELATED"/>
    <property type="match status" value="1"/>
</dbReference>
<dbReference type="InterPro" id="IPR045851">
    <property type="entry name" value="AMP-bd_C_sf"/>
</dbReference>
<dbReference type="AlphaFoldDB" id="A0A940IFM7"/>
<dbReference type="Gene3D" id="3.30.300.30">
    <property type="match status" value="1"/>
</dbReference>
<gene>
    <name evidence="5" type="ORF">IAC51_09195</name>
</gene>
<protein>
    <submittedName>
        <fullName evidence="5">AMP-binding protein</fullName>
    </submittedName>
</protein>
<dbReference type="PROSITE" id="PS00455">
    <property type="entry name" value="AMP_BINDING"/>
    <property type="match status" value="1"/>
</dbReference>
<dbReference type="GO" id="GO:0005524">
    <property type="term" value="F:ATP binding"/>
    <property type="evidence" value="ECO:0007669"/>
    <property type="project" value="UniProtKB-KW"/>
</dbReference>
<evidence type="ECO:0000256" key="1">
    <source>
        <dbReference type="ARBA" id="ARBA00022741"/>
    </source>
</evidence>
<feature type="domain" description="AMP-dependent synthetase/ligase" evidence="4">
    <location>
        <begin position="10"/>
        <end position="410"/>
    </location>
</feature>
<evidence type="ECO:0000313" key="6">
    <source>
        <dbReference type="Proteomes" id="UP000712007"/>
    </source>
</evidence>
<dbReference type="Proteomes" id="UP000712007">
    <property type="component" value="Unassembled WGS sequence"/>
</dbReference>
<evidence type="ECO:0000256" key="2">
    <source>
        <dbReference type="ARBA" id="ARBA00022840"/>
    </source>
</evidence>